<protein>
    <submittedName>
        <fullName evidence="1">Uncharacterized protein</fullName>
    </submittedName>
</protein>
<evidence type="ECO:0000313" key="1">
    <source>
        <dbReference type="EMBL" id="KIP05756.1"/>
    </source>
</evidence>
<dbReference type="STRING" id="745531.A0A0C3RW77"/>
<dbReference type="HOGENOM" id="CLU_407159_0_0_1"/>
<keyword evidence="2" id="KW-1185">Reference proteome</keyword>
<organism evidence="1 2">
    <name type="scientific">Phlebiopsis gigantea (strain 11061_1 CR5-6)</name>
    <name type="common">White-rot fungus</name>
    <name type="synonym">Peniophora gigantea</name>
    <dbReference type="NCBI Taxonomy" id="745531"/>
    <lineage>
        <taxon>Eukaryota</taxon>
        <taxon>Fungi</taxon>
        <taxon>Dikarya</taxon>
        <taxon>Basidiomycota</taxon>
        <taxon>Agaricomycotina</taxon>
        <taxon>Agaricomycetes</taxon>
        <taxon>Polyporales</taxon>
        <taxon>Phanerochaetaceae</taxon>
        <taxon>Phlebiopsis</taxon>
    </lineage>
</organism>
<dbReference type="Gene3D" id="3.80.10.10">
    <property type="entry name" value="Ribonuclease Inhibitor"/>
    <property type="match status" value="1"/>
</dbReference>
<proteinExistence type="predicted"/>
<name>A0A0C3RW77_PHLG1</name>
<dbReference type="InterPro" id="IPR032675">
    <property type="entry name" value="LRR_dom_sf"/>
</dbReference>
<dbReference type="AlphaFoldDB" id="A0A0C3RW77"/>
<gene>
    <name evidence="1" type="ORF">PHLGIDRAFT_485554</name>
</gene>
<sequence>MPQRMPSRHIGGNRTEEIDAYYRKIFGRLRAHSSDDEEPSRFPIQWLPPELLIIVMYWYIRFIYEQSKCALGGMSPYSWLTIRHVCRAWRDVALRTPELSTFICLTRLECVQEMMGLSLNLPIHVRERPSGGRRTRDPESFQILTLVMTNFARISTADLEQWINIQSYPPLPFPTLQPRMSAIRSLTWKAWVNYGGGSRHNASSSPILPNITFPNLEHLSCSWVRIPSIRHMLHSGLLHLELYEPSSISLPSLLAAMKDMSNLISLSICRLSISVIENNSVTAITLPRLQELVITYEGIGSTARSSLLQHIIYPATASISLTVPEEFFSSNVATLASKLNGSGVLGIPPELQTISIKCWGYEIELMLWNSPQCAEASQWLPHGDKPPSSRCQLRILFEVPEGSDWISTIMECDPISSIRAAYLSDNFYLGSSNRMSLRRLASSMPRLETLTLQYEIQHCPQGGGLLISNPTGPTDTMALNNEVADLFSQLKVVHIREDHLRYRGVDPSPTSDMYHFGQWLMASKDQSNSPFTDLYIEKTSICHASLHPCVTVRCDYRPDMGPSWSHTPYSHLLEDSGDTVGCRLPHVPFVSRGVLHGREFLTRSYYKLLNTKFLL</sequence>
<dbReference type="OrthoDB" id="2754196at2759"/>
<dbReference type="SUPFAM" id="SSF52058">
    <property type="entry name" value="L domain-like"/>
    <property type="match status" value="1"/>
</dbReference>
<reference evidence="1 2" key="1">
    <citation type="journal article" date="2014" name="PLoS Genet.">
        <title>Analysis of the Phlebiopsis gigantea genome, transcriptome and secretome provides insight into its pioneer colonization strategies of wood.</title>
        <authorList>
            <person name="Hori C."/>
            <person name="Ishida T."/>
            <person name="Igarashi K."/>
            <person name="Samejima M."/>
            <person name="Suzuki H."/>
            <person name="Master E."/>
            <person name="Ferreira P."/>
            <person name="Ruiz-Duenas F.J."/>
            <person name="Held B."/>
            <person name="Canessa P."/>
            <person name="Larrondo L.F."/>
            <person name="Schmoll M."/>
            <person name="Druzhinina I.S."/>
            <person name="Kubicek C.P."/>
            <person name="Gaskell J.A."/>
            <person name="Kersten P."/>
            <person name="St John F."/>
            <person name="Glasner J."/>
            <person name="Sabat G."/>
            <person name="Splinter BonDurant S."/>
            <person name="Syed K."/>
            <person name="Yadav J."/>
            <person name="Mgbeahuruike A.C."/>
            <person name="Kovalchuk A."/>
            <person name="Asiegbu F.O."/>
            <person name="Lackner G."/>
            <person name="Hoffmeister D."/>
            <person name="Rencoret J."/>
            <person name="Gutierrez A."/>
            <person name="Sun H."/>
            <person name="Lindquist E."/>
            <person name="Barry K."/>
            <person name="Riley R."/>
            <person name="Grigoriev I.V."/>
            <person name="Henrissat B."/>
            <person name="Kues U."/>
            <person name="Berka R.M."/>
            <person name="Martinez A.T."/>
            <person name="Covert S.F."/>
            <person name="Blanchette R.A."/>
            <person name="Cullen D."/>
        </authorList>
    </citation>
    <scope>NUCLEOTIDE SEQUENCE [LARGE SCALE GENOMIC DNA]</scope>
    <source>
        <strain evidence="1 2">11061_1 CR5-6</strain>
    </source>
</reference>
<accession>A0A0C3RW77</accession>
<dbReference type="EMBL" id="KN840534">
    <property type="protein sequence ID" value="KIP05756.1"/>
    <property type="molecule type" value="Genomic_DNA"/>
</dbReference>
<evidence type="ECO:0000313" key="2">
    <source>
        <dbReference type="Proteomes" id="UP000053257"/>
    </source>
</evidence>
<dbReference type="Proteomes" id="UP000053257">
    <property type="component" value="Unassembled WGS sequence"/>
</dbReference>